<keyword evidence="6" id="KW-1185">Reference proteome</keyword>
<dbReference type="PANTHER" id="PTHR31157:SF1">
    <property type="entry name" value="SCP DOMAIN-CONTAINING PROTEIN"/>
    <property type="match status" value="1"/>
</dbReference>
<dbReference type="SUPFAM" id="SSF55797">
    <property type="entry name" value="PR-1-like"/>
    <property type="match status" value="1"/>
</dbReference>
<name>A0ABT7V273_9ACTN</name>
<dbReference type="Gene3D" id="3.40.33.10">
    <property type="entry name" value="CAP"/>
    <property type="match status" value="1"/>
</dbReference>
<protein>
    <submittedName>
        <fullName evidence="5">CAP domain-containing protein</fullName>
    </submittedName>
</protein>
<organism evidence="5 6">
    <name type="scientific">Thermophilibacter provencensis</name>
    <dbReference type="NCBI Taxonomy" id="1852386"/>
    <lineage>
        <taxon>Bacteria</taxon>
        <taxon>Bacillati</taxon>
        <taxon>Actinomycetota</taxon>
        <taxon>Coriobacteriia</taxon>
        <taxon>Coriobacteriales</taxon>
        <taxon>Atopobiaceae</taxon>
        <taxon>Thermophilibacter</taxon>
    </lineage>
</organism>
<dbReference type="InterPro" id="IPR014044">
    <property type="entry name" value="CAP_dom"/>
</dbReference>
<reference evidence="5 6" key="3">
    <citation type="submission" date="2023-06" db="EMBL/GenBank/DDBJ databases">
        <authorList>
            <person name="Zeman M."/>
            <person name="Kubasova T."/>
            <person name="Jahodarova E."/>
            <person name="Nykrynova M."/>
            <person name="Rychlik I."/>
        </authorList>
    </citation>
    <scope>NUCLEOTIDE SEQUENCE [LARGE SCALE GENOMIC DNA]</scope>
    <source>
        <strain evidence="5 6">153_Feed</strain>
    </source>
</reference>
<evidence type="ECO:0000313" key="5">
    <source>
        <dbReference type="EMBL" id="MDM8270081.1"/>
    </source>
</evidence>
<evidence type="ECO:0000313" key="6">
    <source>
        <dbReference type="Proteomes" id="UP001529256"/>
    </source>
</evidence>
<dbReference type="Pfam" id="PF18885">
    <property type="entry name" value="DUF5648"/>
    <property type="match status" value="1"/>
</dbReference>
<comment type="caution">
    <text evidence="5">The sequence shown here is derived from an EMBL/GenBank/DDBJ whole genome shotgun (WGS) entry which is preliminary data.</text>
</comment>
<dbReference type="RefSeq" id="WP_289510190.1">
    <property type="nucleotide sequence ID" value="NZ_JAUDEA010000001.1"/>
</dbReference>
<evidence type="ECO:0000256" key="1">
    <source>
        <dbReference type="SAM" id="MobiDB-lite"/>
    </source>
</evidence>
<proteinExistence type="predicted"/>
<reference evidence="6" key="1">
    <citation type="submission" date="2023-06" db="EMBL/GenBank/DDBJ databases">
        <title>Identification and characterization of horizontal gene transfer across gut microbiota members of farm animals based on homology search.</title>
        <authorList>
            <person name="Zeman M."/>
            <person name="Kubasova T."/>
            <person name="Jahodarova E."/>
            <person name="Nykrynova M."/>
            <person name="Rychlik I."/>
        </authorList>
    </citation>
    <scope>NUCLEOTIDE SEQUENCE [LARGE SCALE GENOMIC DNA]</scope>
    <source>
        <strain evidence="6">153_Feed</strain>
    </source>
</reference>
<gene>
    <name evidence="5" type="ORF">QUW25_00050</name>
</gene>
<evidence type="ECO:0000256" key="2">
    <source>
        <dbReference type="SAM" id="SignalP"/>
    </source>
</evidence>
<evidence type="ECO:0000259" key="3">
    <source>
        <dbReference type="Pfam" id="PF00188"/>
    </source>
</evidence>
<reference evidence="5 6" key="2">
    <citation type="submission" date="2023-06" db="EMBL/GenBank/DDBJ databases">
        <title>Identification and characterization of horizontal gene transfer across gut microbiota members of farm animals based on homology search.</title>
        <authorList>
            <person name="Schwarzerova J."/>
            <person name="Nykrynova M."/>
            <person name="Jureckova K."/>
            <person name="Cejkova D."/>
            <person name="Rychlik I."/>
        </authorList>
    </citation>
    <scope>NUCLEOTIDE SEQUENCE [LARGE SCALE GENOMIC DNA]</scope>
    <source>
        <strain evidence="5 6">153_Feed</strain>
    </source>
</reference>
<feature type="region of interest" description="Disordered" evidence="1">
    <location>
        <begin position="434"/>
        <end position="453"/>
    </location>
</feature>
<dbReference type="InterPro" id="IPR008964">
    <property type="entry name" value="Invasin/intimin_cell_adhesion"/>
</dbReference>
<dbReference type="InterPro" id="IPR035940">
    <property type="entry name" value="CAP_sf"/>
</dbReference>
<feature type="compositionally biased region" description="Polar residues" evidence="1">
    <location>
        <begin position="434"/>
        <end position="448"/>
    </location>
</feature>
<evidence type="ECO:0000259" key="4">
    <source>
        <dbReference type="Pfam" id="PF18885"/>
    </source>
</evidence>
<dbReference type="PANTHER" id="PTHR31157">
    <property type="entry name" value="SCP DOMAIN-CONTAINING PROTEIN"/>
    <property type="match status" value="1"/>
</dbReference>
<feature type="signal peptide" evidence="2">
    <location>
        <begin position="1"/>
        <end position="27"/>
    </location>
</feature>
<dbReference type="Pfam" id="PF00188">
    <property type="entry name" value="CAP"/>
    <property type="match status" value="1"/>
</dbReference>
<dbReference type="SUPFAM" id="SSF49373">
    <property type="entry name" value="Invasin/intimin cell-adhesion fragments"/>
    <property type="match status" value="1"/>
</dbReference>
<dbReference type="Gene3D" id="2.60.40.1080">
    <property type="match status" value="1"/>
</dbReference>
<keyword evidence="2" id="KW-0732">Signal</keyword>
<feature type="domain" description="DUF5648" evidence="4">
    <location>
        <begin position="452"/>
        <end position="584"/>
    </location>
</feature>
<dbReference type="Proteomes" id="UP001529256">
    <property type="component" value="Unassembled WGS sequence"/>
</dbReference>
<feature type="chain" id="PRO_5045172707" evidence="2">
    <location>
        <begin position="28"/>
        <end position="587"/>
    </location>
</feature>
<dbReference type="CDD" id="cd05379">
    <property type="entry name" value="CAP_bacterial"/>
    <property type="match status" value="1"/>
</dbReference>
<feature type="domain" description="SCP" evidence="3">
    <location>
        <begin position="49"/>
        <end position="160"/>
    </location>
</feature>
<dbReference type="InterPro" id="IPR043708">
    <property type="entry name" value="DUF5648"/>
</dbReference>
<dbReference type="EMBL" id="JAUDEA010000001">
    <property type="protein sequence ID" value="MDM8270081.1"/>
    <property type="molecule type" value="Genomic_DNA"/>
</dbReference>
<sequence>MRKLLRCLALALGMVLVLTFAPTIARAASSTDTVSFEGTVDYARAEEQLKLMNAERAKVGASPLTMSSALQNTAVVRAAETALYFDHVRPNGEKWDTALQTPVSGWWGENIAAGNSTAQAVTDQWMNSEGHRKNMLKKEYRYVGIGCVTIGSTTYWCQNFAESVGGGTTSGGGSITRFFTVEVNRSLVPASYTSISSSSSSDTLFAGATFTLTMKMRNPKWTYANVSTRASGYIWTSSNPSVLTVDKNGKVTAQNRPGSSATITATSPGGYSWSKTFTIAPDISAAAVAPIPDQTYTGSAIKVHPVVTLNGRVLEEGEDYVIDYPFDKSDYTNAGTVTITLRGWGEVMGTKTVTYKILPRSLSGGSVSAVSEQRYTGKAIEPYVSVRLASGDSVPPSGYTVSYSNNVQPGTAKITVTGKGNYTGTLTTTFAIKGTTSSSGQHDTTDQGPTVPMHRLYNPYTGEHLYTESRDERDGLVAIGWTYEGVGWIAPKGSQTPVWRLYNPYVAGGDHHYTTSFKEYSDLGRLGWSKEGVGWYSDDAKGVPLYRQFNPYAQVGTHNYTTSAEERDMLVRLGWHDEGVGWYGVKK</sequence>
<accession>A0ABT7V273</accession>